<proteinExistence type="predicted"/>
<evidence type="ECO:0000256" key="1">
    <source>
        <dbReference type="SAM" id="SignalP"/>
    </source>
</evidence>
<protein>
    <recommendedName>
        <fullName evidence="4">DUF4367 domain-containing protein</fullName>
    </recommendedName>
</protein>
<organism evidence="2 3">
    <name type="scientific">Planococcus chinensis</name>
    <dbReference type="NCBI Taxonomy" id="272917"/>
    <lineage>
        <taxon>Bacteria</taxon>
        <taxon>Bacillati</taxon>
        <taxon>Bacillota</taxon>
        <taxon>Bacilli</taxon>
        <taxon>Bacillales</taxon>
        <taxon>Caryophanaceae</taxon>
        <taxon>Planococcus</taxon>
    </lineage>
</organism>
<feature type="chain" id="PRO_5045143631" description="DUF4367 domain-containing protein" evidence="1">
    <location>
        <begin position="25"/>
        <end position="175"/>
    </location>
</feature>
<keyword evidence="1" id="KW-0732">Signal</keyword>
<dbReference type="PROSITE" id="PS51257">
    <property type="entry name" value="PROKAR_LIPOPROTEIN"/>
    <property type="match status" value="1"/>
</dbReference>
<dbReference type="RefSeq" id="WP_204890204.1">
    <property type="nucleotide sequence ID" value="NZ_JBHUFW010000011.1"/>
</dbReference>
<comment type="caution">
    <text evidence="2">The sequence shown here is derived from an EMBL/GenBank/DDBJ whole genome shotgun (WGS) entry which is preliminary data.</text>
</comment>
<name>A0ABW4QK99_9BACL</name>
<feature type="signal peptide" evidence="1">
    <location>
        <begin position="1"/>
        <end position="24"/>
    </location>
</feature>
<keyword evidence="3" id="KW-1185">Reference proteome</keyword>
<accession>A0ABW4QK99</accession>
<sequence>MPRKGLLVLLIAAAVGLSGCVASAEEQVANGVAQAAKAFEAEPRNTNETSENTDFYLPGGYTVEEPSDEYNIIITKGSDSFVLFVNPNEAGDSTLFYDLQKADPERKWVVDETFEQNGRFGFVTVRQVAENLFEVVASAGGAKLTTISEKKKIDSNMEWMMKTVRSINPKEEEQE</sequence>
<evidence type="ECO:0000313" key="2">
    <source>
        <dbReference type="EMBL" id="MFD1863794.1"/>
    </source>
</evidence>
<gene>
    <name evidence="2" type="ORF">ACFSDB_12870</name>
</gene>
<dbReference type="EMBL" id="JBHUFW010000011">
    <property type="protein sequence ID" value="MFD1863794.1"/>
    <property type="molecule type" value="Genomic_DNA"/>
</dbReference>
<evidence type="ECO:0008006" key="4">
    <source>
        <dbReference type="Google" id="ProtNLM"/>
    </source>
</evidence>
<evidence type="ECO:0000313" key="3">
    <source>
        <dbReference type="Proteomes" id="UP001597273"/>
    </source>
</evidence>
<dbReference type="Proteomes" id="UP001597273">
    <property type="component" value="Unassembled WGS sequence"/>
</dbReference>
<reference evidence="3" key="1">
    <citation type="journal article" date="2019" name="Int. J. Syst. Evol. Microbiol.">
        <title>The Global Catalogue of Microorganisms (GCM) 10K type strain sequencing project: providing services to taxonomists for standard genome sequencing and annotation.</title>
        <authorList>
            <consortium name="The Broad Institute Genomics Platform"/>
            <consortium name="The Broad Institute Genome Sequencing Center for Infectious Disease"/>
            <person name="Wu L."/>
            <person name="Ma J."/>
        </authorList>
    </citation>
    <scope>NUCLEOTIDE SEQUENCE [LARGE SCALE GENOMIC DNA]</scope>
    <source>
        <strain evidence="3">CGMCC 1.15475</strain>
    </source>
</reference>